<dbReference type="InterPro" id="IPR013749">
    <property type="entry name" value="PM/HMP-P_kinase-1"/>
</dbReference>
<dbReference type="GO" id="GO:0008902">
    <property type="term" value="F:hydroxymethylpyrimidine kinase activity"/>
    <property type="evidence" value="ECO:0007669"/>
    <property type="project" value="TreeGrafter"/>
</dbReference>
<dbReference type="SUPFAM" id="SSF53613">
    <property type="entry name" value="Ribokinase-like"/>
    <property type="match status" value="1"/>
</dbReference>
<dbReference type="EMBL" id="JABXXO010000005">
    <property type="protein sequence ID" value="KAF7777868.1"/>
    <property type="molecule type" value="Genomic_DNA"/>
</dbReference>
<evidence type="ECO:0000313" key="3">
    <source>
        <dbReference type="Proteomes" id="UP000629468"/>
    </source>
</evidence>
<dbReference type="GO" id="GO:0009228">
    <property type="term" value="P:thiamine biosynthetic process"/>
    <property type="evidence" value="ECO:0007669"/>
    <property type="project" value="TreeGrafter"/>
</dbReference>
<dbReference type="GO" id="GO:0005829">
    <property type="term" value="C:cytosol"/>
    <property type="evidence" value="ECO:0007669"/>
    <property type="project" value="TreeGrafter"/>
</dbReference>
<name>A0A8H7F5L7_AGABI</name>
<sequence length="73" mass="7733">MTAQAPPVLTISGSHCSEGAGVRADLKTFCALQCSTFTALTAQNTTGVEDVHPVPPSFIEKQVEMDQQPRMGV</sequence>
<proteinExistence type="predicted"/>
<feature type="domain" description="Pyridoxamine kinase/Phosphomethylpyrimidine kinase" evidence="1">
    <location>
        <begin position="16"/>
        <end position="65"/>
    </location>
</feature>
<dbReference type="AlphaFoldDB" id="A0A8H7F5L7"/>
<dbReference type="PANTHER" id="PTHR20858:SF17">
    <property type="entry name" value="HYDROXYMETHYLPYRIMIDINE_PHOSPHOMETHYLPYRIMIDINE KINASE THI20-RELATED"/>
    <property type="match status" value="1"/>
</dbReference>
<dbReference type="Gene3D" id="3.40.1190.20">
    <property type="match status" value="1"/>
</dbReference>
<dbReference type="Proteomes" id="UP000629468">
    <property type="component" value="Unassembled WGS sequence"/>
</dbReference>
<dbReference type="Pfam" id="PF08543">
    <property type="entry name" value="Phos_pyr_kin"/>
    <property type="match status" value="1"/>
</dbReference>
<evidence type="ECO:0000259" key="1">
    <source>
        <dbReference type="Pfam" id="PF08543"/>
    </source>
</evidence>
<dbReference type="GO" id="GO:0008972">
    <property type="term" value="F:phosphomethylpyrimidine kinase activity"/>
    <property type="evidence" value="ECO:0007669"/>
    <property type="project" value="TreeGrafter"/>
</dbReference>
<accession>A0A8H7F5L7</accession>
<gene>
    <name evidence="2" type="ORF">Agabi119p4_3940</name>
</gene>
<comment type="caution">
    <text evidence="2">The sequence shown here is derived from an EMBL/GenBank/DDBJ whole genome shotgun (WGS) entry which is preliminary data.</text>
</comment>
<dbReference type="PANTHER" id="PTHR20858">
    <property type="entry name" value="PHOSPHOMETHYLPYRIMIDINE KINASE"/>
    <property type="match status" value="1"/>
</dbReference>
<dbReference type="InterPro" id="IPR029056">
    <property type="entry name" value="Ribokinase-like"/>
</dbReference>
<organism evidence="2 3">
    <name type="scientific">Agaricus bisporus var. burnettii</name>
    <dbReference type="NCBI Taxonomy" id="192524"/>
    <lineage>
        <taxon>Eukaryota</taxon>
        <taxon>Fungi</taxon>
        <taxon>Dikarya</taxon>
        <taxon>Basidiomycota</taxon>
        <taxon>Agaricomycotina</taxon>
        <taxon>Agaricomycetes</taxon>
        <taxon>Agaricomycetidae</taxon>
        <taxon>Agaricales</taxon>
        <taxon>Agaricineae</taxon>
        <taxon>Agaricaceae</taxon>
        <taxon>Agaricus</taxon>
    </lineage>
</organism>
<reference evidence="2 3" key="1">
    <citation type="journal article" name="Sci. Rep.">
        <title>Telomere-to-telomere assembled and centromere annotated genomes of the two main subspecies of the button mushroom Agaricus bisporus reveal especially polymorphic chromosome ends.</title>
        <authorList>
            <person name="Sonnenberg A.S.M."/>
            <person name="Sedaghat-Telgerd N."/>
            <person name="Lavrijssen B."/>
            <person name="Ohm R.A."/>
            <person name="Hendrickx P.M."/>
            <person name="Scholtmeijer K."/>
            <person name="Baars J.J.P."/>
            <person name="van Peer A."/>
        </authorList>
    </citation>
    <scope>NUCLEOTIDE SEQUENCE [LARGE SCALE GENOMIC DNA]</scope>
    <source>
        <strain evidence="2 3">H119_p4</strain>
    </source>
</reference>
<evidence type="ECO:0000313" key="2">
    <source>
        <dbReference type="EMBL" id="KAF7777868.1"/>
    </source>
</evidence>
<protein>
    <recommendedName>
        <fullName evidence="1">Pyridoxamine kinase/Phosphomethylpyrimidine kinase domain-containing protein</fullName>
    </recommendedName>
</protein>